<comment type="caution">
    <text evidence="1">The sequence shown here is derived from an EMBL/GenBank/DDBJ whole genome shotgun (WGS) entry which is preliminary data.</text>
</comment>
<organism evidence="1 2">
    <name type="scientific">Candida boidinii</name>
    <name type="common">Yeast</name>
    <dbReference type="NCBI Taxonomy" id="5477"/>
    <lineage>
        <taxon>Eukaryota</taxon>
        <taxon>Fungi</taxon>
        <taxon>Dikarya</taxon>
        <taxon>Ascomycota</taxon>
        <taxon>Saccharomycotina</taxon>
        <taxon>Pichiomycetes</taxon>
        <taxon>Pichiales</taxon>
        <taxon>Pichiaceae</taxon>
        <taxon>Ogataea</taxon>
        <taxon>Ogataea/Candida clade</taxon>
    </lineage>
</organism>
<sequence>MQFRNVILASILSALAVQAADVVTQIGDGQIQAPAETPVETPAETTTETPVETPAETPAETTTEAPVETPAETPVTVTEEETATVNVCTEEGGCVETEVSTTTATVCTKETCEEATESDVYVDVTSTPLTTVINPEFQTTSDFVTITSTYCDDTDICGESSAPSIEIQTSTTCSGNCTSPDIESYEGGANRITMLSAGVLGFAGLAFLL</sequence>
<keyword evidence="2" id="KW-1185">Reference proteome</keyword>
<protein>
    <submittedName>
        <fullName evidence="1">Unnamed protein product</fullName>
    </submittedName>
</protein>
<name>A0ACB5TM28_CANBO</name>
<evidence type="ECO:0000313" key="1">
    <source>
        <dbReference type="EMBL" id="GME90810.1"/>
    </source>
</evidence>
<accession>A0ACB5TM28</accession>
<evidence type="ECO:0000313" key="2">
    <source>
        <dbReference type="Proteomes" id="UP001165101"/>
    </source>
</evidence>
<proteinExistence type="predicted"/>
<dbReference type="Proteomes" id="UP001165101">
    <property type="component" value="Unassembled WGS sequence"/>
</dbReference>
<reference evidence="1" key="1">
    <citation type="submission" date="2023-04" db="EMBL/GenBank/DDBJ databases">
        <title>Candida boidinii NBRC 1967.</title>
        <authorList>
            <person name="Ichikawa N."/>
            <person name="Sato H."/>
            <person name="Tonouchi N."/>
        </authorList>
    </citation>
    <scope>NUCLEOTIDE SEQUENCE</scope>
    <source>
        <strain evidence="1">NBRC 1967</strain>
    </source>
</reference>
<gene>
    <name evidence="1" type="ORF">Cboi01_000202000</name>
</gene>
<dbReference type="EMBL" id="BSXV01000833">
    <property type="protein sequence ID" value="GME90810.1"/>
    <property type="molecule type" value="Genomic_DNA"/>
</dbReference>